<accession>A0A2T8KUK1</accession>
<name>A0A2T8KUK1_9POAL</name>
<dbReference type="AlphaFoldDB" id="A0A2T8KUK1"/>
<dbReference type="Gramene" id="PVH65829">
    <property type="protein sequence ID" value="PVH65829"/>
    <property type="gene ID" value="PAHAL_1G085400"/>
</dbReference>
<proteinExistence type="predicted"/>
<reference evidence="2" key="1">
    <citation type="submission" date="2018-04" db="EMBL/GenBank/DDBJ databases">
        <title>WGS assembly of Panicum hallii.</title>
        <authorList>
            <person name="Lovell J."/>
            <person name="Jenkins J."/>
            <person name="Lowry D."/>
            <person name="Mamidi S."/>
            <person name="Sreedasyam A."/>
            <person name="Weng X."/>
            <person name="Barry K."/>
            <person name="Bonette J."/>
            <person name="Campitelli B."/>
            <person name="Daum C."/>
            <person name="Gordon S."/>
            <person name="Gould B."/>
            <person name="Lipzen A."/>
            <person name="Macqueen A."/>
            <person name="Palacio-Mejia J."/>
            <person name="Plott C."/>
            <person name="Shakirov E."/>
            <person name="Shu S."/>
            <person name="Yoshinaga Y."/>
            <person name="Zane M."/>
            <person name="Rokhsar D."/>
            <person name="Grimwood J."/>
            <person name="Schmutz J."/>
            <person name="Juenger T."/>
        </authorList>
    </citation>
    <scope>NUCLEOTIDE SEQUENCE [LARGE SCALE GENOMIC DNA]</scope>
    <source>
        <strain evidence="2">FIL2</strain>
    </source>
</reference>
<sequence length="103" mass="12009">MDAKVMTAILFAMFLASLVSSVECDGDSVVRFAGGHRRQWDNSENMSEGSKIKLRLCFRQFLRRPLLKTCYCCQTLSKFPCYWEQHRVVRPSSPQPHQDLFEF</sequence>
<dbReference type="Proteomes" id="UP000243499">
    <property type="component" value="Chromosome 1"/>
</dbReference>
<evidence type="ECO:0000256" key="1">
    <source>
        <dbReference type="SAM" id="SignalP"/>
    </source>
</evidence>
<feature type="chain" id="PRO_5015669570" evidence="1">
    <location>
        <begin position="22"/>
        <end position="103"/>
    </location>
</feature>
<dbReference type="EMBL" id="CM008046">
    <property type="protein sequence ID" value="PVH65829.1"/>
    <property type="molecule type" value="Genomic_DNA"/>
</dbReference>
<keyword evidence="1" id="KW-0732">Signal</keyword>
<protein>
    <submittedName>
        <fullName evidence="2">Uncharacterized protein</fullName>
    </submittedName>
</protein>
<feature type="signal peptide" evidence="1">
    <location>
        <begin position="1"/>
        <end position="21"/>
    </location>
</feature>
<organism evidence="2">
    <name type="scientific">Panicum hallii</name>
    <dbReference type="NCBI Taxonomy" id="206008"/>
    <lineage>
        <taxon>Eukaryota</taxon>
        <taxon>Viridiplantae</taxon>
        <taxon>Streptophyta</taxon>
        <taxon>Embryophyta</taxon>
        <taxon>Tracheophyta</taxon>
        <taxon>Spermatophyta</taxon>
        <taxon>Magnoliopsida</taxon>
        <taxon>Liliopsida</taxon>
        <taxon>Poales</taxon>
        <taxon>Poaceae</taxon>
        <taxon>PACMAD clade</taxon>
        <taxon>Panicoideae</taxon>
        <taxon>Panicodae</taxon>
        <taxon>Paniceae</taxon>
        <taxon>Panicinae</taxon>
        <taxon>Panicum</taxon>
        <taxon>Panicum sect. Panicum</taxon>
    </lineage>
</organism>
<evidence type="ECO:0000313" key="2">
    <source>
        <dbReference type="EMBL" id="PVH65829.1"/>
    </source>
</evidence>
<gene>
    <name evidence="2" type="ORF">PAHAL_1G085400</name>
</gene>